<accession>A0A6B0USK9</accession>
<dbReference type="EMBL" id="GIFC01010589">
    <property type="protein sequence ID" value="MXU92672.1"/>
    <property type="molecule type" value="Transcribed_RNA"/>
</dbReference>
<organism evidence="1">
    <name type="scientific">Ixodes ricinus</name>
    <name type="common">Common tick</name>
    <name type="synonym">Acarus ricinus</name>
    <dbReference type="NCBI Taxonomy" id="34613"/>
    <lineage>
        <taxon>Eukaryota</taxon>
        <taxon>Metazoa</taxon>
        <taxon>Ecdysozoa</taxon>
        <taxon>Arthropoda</taxon>
        <taxon>Chelicerata</taxon>
        <taxon>Arachnida</taxon>
        <taxon>Acari</taxon>
        <taxon>Parasitiformes</taxon>
        <taxon>Ixodida</taxon>
        <taxon>Ixodoidea</taxon>
        <taxon>Ixodidae</taxon>
        <taxon>Ixodinae</taxon>
        <taxon>Ixodes</taxon>
    </lineage>
</organism>
<name>A0A6B0USK9_IXORI</name>
<protein>
    <submittedName>
        <fullName evidence="1">Uncharacterized protein</fullName>
    </submittedName>
</protein>
<evidence type="ECO:0000313" key="1">
    <source>
        <dbReference type="EMBL" id="MXU92672.1"/>
    </source>
</evidence>
<reference evidence="1" key="1">
    <citation type="submission" date="2019-12" db="EMBL/GenBank/DDBJ databases">
        <title>An insight into the sialome of adult female Ixodes ricinus ticks feeding for 6 days.</title>
        <authorList>
            <person name="Perner J."/>
            <person name="Ribeiro J.M.C."/>
        </authorList>
    </citation>
    <scope>NUCLEOTIDE SEQUENCE</scope>
    <source>
        <strain evidence="1">Semi-engorged</strain>
        <tissue evidence="1">Salivary glands</tissue>
    </source>
</reference>
<sequence length="136" mass="14753">MQRISSWIELLATQLMSNLSLITLPSLASATARLSCASLATTFLSTFLSVLLILPSMADVAAARAWVMSSNFSKCFSLTTRDALSGVSKSLNRLSVCWSFFSSRTLKMAYPAGDSNRTSILWHNVARKGASRSPII</sequence>
<dbReference type="AlphaFoldDB" id="A0A6B0USK9"/>
<proteinExistence type="predicted"/>